<feature type="compositionally biased region" description="Low complexity" evidence="1">
    <location>
        <begin position="656"/>
        <end position="668"/>
    </location>
</feature>
<dbReference type="KEGG" id="tet:TTHERM_00448800"/>
<feature type="region of interest" description="Disordered" evidence="1">
    <location>
        <begin position="624"/>
        <end position="756"/>
    </location>
</feature>
<evidence type="ECO:0000313" key="4">
    <source>
        <dbReference type="Proteomes" id="UP000009168"/>
    </source>
</evidence>
<feature type="compositionally biased region" description="Basic and acidic residues" evidence="1">
    <location>
        <begin position="669"/>
        <end position="678"/>
    </location>
</feature>
<keyword evidence="4" id="KW-1185">Reference proteome</keyword>
<dbReference type="InParanoid" id="Q239D5"/>
<dbReference type="GO" id="GO:0000380">
    <property type="term" value="P:alternative mRNA splicing, via spliceosome"/>
    <property type="evidence" value="ECO:0007669"/>
    <property type="project" value="TreeGrafter"/>
</dbReference>
<dbReference type="InterPro" id="IPR001870">
    <property type="entry name" value="B30.2/SPRY"/>
</dbReference>
<feature type="compositionally biased region" description="Low complexity" evidence="1">
    <location>
        <begin position="685"/>
        <end position="698"/>
    </location>
</feature>
<protein>
    <submittedName>
        <fullName evidence="3">SPRY domain protein</fullName>
    </submittedName>
</protein>
<dbReference type="InterPro" id="IPR043136">
    <property type="entry name" value="B30.2/SPRY_sf"/>
</dbReference>
<dbReference type="STRING" id="312017.Q239D5"/>
<feature type="compositionally biased region" description="Acidic residues" evidence="1">
    <location>
        <begin position="743"/>
        <end position="756"/>
    </location>
</feature>
<dbReference type="GO" id="GO:0005634">
    <property type="term" value="C:nucleus"/>
    <property type="evidence" value="ECO:0007669"/>
    <property type="project" value="TreeGrafter"/>
</dbReference>
<dbReference type="EMBL" id="GG662738">
    <property type="protein sequence ID" value="EAR93035.2"/>
    <property type="molecule type" value="Genomic_DNA"/>
</dbReference>
<dbReference type="InterPro" id="IPR027417">
    <property type="entry name" value="P-loop_NTPase"/>
</dbReference>
<dbReference type="SUPFAM" id="SSF49899">
    <property type="entry name" value="Concanavalin A-like lectins/glucanases"/>
    <property type="match status" value="1"/>
</dbReference>
<dbReference type="HOGENOM" id="CLU_367839_0_0_1"/>
<accession>Q239D5</accession>
<dbReference type="Gene3D" id="2.60.120.920">
    <property type="match status" value="1"/>
</dbReference>
<dbReference type="InterPro" id="IPR013320">
    <property type="entry name" value="ConA-like_dom_sf"/>
</dbReference>
<evidence type="ECO:0000259" key="2">
    <source>
        <dbReference type="PROSITE" id="PS50188"/>
    </source>
</evidence>
<dbReference type="SMART" id="SM00449">
    <property type="entry name" value="SPRY"/>
    <property type="match status" value="1"/>
</dbReference>
<dbReference type="Proteomes" id="UP000009168">
    <property type="component" value="Unassembled WGS sequence"/>
</dbReference>
<feature type="compositionally biased region" description="Acidic residues" evidence="1">
    <location>
        <begin position="699"/>
        <end position="714"/>
    </location>
</feature>
<dbReference type="PROSITE" id="PS50188">
    <property type="entry name" value="B302_SPRY"/>
    <property type="match status" value="1"/>
</dbReference>
<gene>
    <name evidence="3" type="ORF">TTHERM_00448800</name>
</gene>
<evidence type="ECO:0000256" key="1">
    <source>
        <dbReference type="SAM" id="MobiDB-lite"/>
    </source>
</evidence>
<dbReference type="OrthoDB" id="445357at2759"/>
<dbReference type="GeneID" id="7845766"/>
<evidence type="ECO:0000313" key="3">
    <source>
        <dbReference type="EMBL" id="EAR93035.2"/>
    </source>
</evidence>
<sequence length="756" mass="87378">MIDATSRNCRLSIYKSDFELNINEEGNIVRSCQSAGFQLLMKQAKANYGIRSGRFMFEIKIIRYLDPEEFKGFNALAKNQIINDSLKESKHLVRVGWSTQYAKTSTALGVDYDSCGYENSGTRYYAGNYKKYGETFGPGDVIRCCIDLEGQNKSFSFYKNGQFQGIAYRISNKQNDKAYFPSVNIRNAEIMFNFGNNQDELFPIKPEGALSITVIQPGAVMPIHQNPAQVQQPLVTYPGQPQAQTSNPYIAPTVAPQTNLPAGQYIVPQTTAQNQYVNHHAQQPIPATGAPVAQQNPYAYGQQAAYQQQPYVHQQYPQQPYIQQQPYQQQESAKVSIPNAQNLVSKEEIKISQYSFIHLASDSQKEYEQIQILEQYEAIFMVGLPASGKTTFAQQYVKKNQDTILLGSFEIFEHIVNNIQVQHLNQNLTLLMEICNHIMEKSMKLIARLQKRSVLIDQCNVLLKARLKKLKIFKNFVRKAFVLVVSDSDQRKRMLKRERQILNQCQMYPKLCLESFRNLQENFVMPTKEEGFAEIQYLEIEEDIAQRVALMNNLIVVNEVHPLLKPYDFKRVKALKEAQEKLKMQQLQQPQQRGMPVVQQQQQQQLQAPQQQQQQQQQYQQQQQQQAGSTGNNQQTQQSEIGQNKSQSNQIQFITQNNAEQQQPNQNESENKQDQEHDQQDEEMNNSQEEYQNNQQENYENENSQDQDGYDQEQEYSNQYQENSGQNNSNHDENENQGQEQDQQNEDEMVEEQQNE</sequence>
<dbReference type="InterPro" id="IPR003877">
    <property type="entry name" value="SPRY_dom"/>
</dbReference>
<dbReference type="Gene3D" id="3.40.50.300">
    <property type="entry name" value="P-loop containing nucleotide triphosphate hydrolases"/>
    <property type="match status" value="1"/>
</dbReference>
<dbReference type="Pfam" id="PF13671">
    <property type="entry name" value="AAA_33"/>
    <property type="match status" value="1"/>
</dbReference>
<feature type="domain" description="B30.2/SPRY" evidence="2">
    <location>
        <begin position="1"/>
        <end position="199"/>
    </location>
</feature>
<feature type="compositionally biased region" description="Low complexity" evidence="1">
    <location>
        <begin position="624"/>
        <end position="638"/>
    </location>
</feature>
<dbReference type="PANTHER" id="PTHR12381">
    <property type="entry name" value="HETEROGENEOUS NUCLEAR RIBONUCLEOPROTEIN U FAMILY MEMBER"/>
    <property type="match status" value="1"/>
</dbReference>
<dbReference type="eggNOG" id="KOG2242">
    <property type="taxonomic scope" value="Eukaryota"/>
</dbReference>
<dbReference type="AlphaFoldDB" id="Q239D5"/>
<organism evidence="3 4">
    <name type="scientific">Tetrahymena thermophila (strain SB210)</name>
    <dbReference type="NCBI Taxonomy" id="312017"/>
    <lineage>
        <taxon>Eukaryota</taxon>
        <taxon>Sar</taxon>
        <taxon>Alveolata</taxon>
        <taxon>Ciliophora</taxon>
        <taxon>Intramacronucleata</taxon>
        <taxon>Oligohymenophorea</taxon>
        <taxon>Hymenostomatida</taxon>
        <taxon>Tetrahymenina</taxon>
        <taxon>Tetrahymenidae</taxon>
        <taxon>Tetrahymena</taxon>
    </lineage>
</organism>
<dbReference type="Pfam" id="PF00622">
    <property type="entry name" value="SPRY"/>
    <property type="match status" value="1"/>
</dbReference>
<reference evidence="4" key="1">
    <citation type="journal article" date="2006" name="PLoS Biol.">
        <title>Macronuclear genome sequence of the ciliate Tetrahymena thermophila, a model eukaryote.</title>
        <authorList>
            <person name="Eisen J.A."/>
            <person name="Coyne R.S."/>
            <person name="Wu M."/>
            <person name="Wu D."/>
            <person name="Thiagarajan M."/>
            <person name="Wortman J.R."/>
            <person name="Badger J.H."/>
            <person name="Ren Q."/>
            <person name="Amedeo P."/>
            <person name="Jones K.M."/>
            <person name="Tallon L.J."/>
            <person name="Delcher A.L."/>
            <person name="Salzberg S.L."/>
            <person name="Silva J.C."/>
            <person name="Haas B.J."/>
            <person name="Majoros W.H."/>
            <person name="Farzad M."/>
            <person name="Carlton J.M."/>
            <person name="Smith R.K. Jr."/>
            <person name="Garg J."/>
            <person name="Pearlman R.E."/>
            <person name="Karrer K.M."/>
            <person name="Sun L."/>
            <person name="Manning G."/>
            <person name="Elde N.C."/>
            <person name="Turkewitz A.P."/>
            <person name="Asai D.J."/>
            <person name="Wilkes D.E."/>
            <person name="Wang Y."/>
            <person name="Cai H."/>
            <person name="Collins K."/>
            <person name="Stewart B.A."/>
            <person name="Lee S.R."/>
            <person name="Wilamowska K."/>
            <person name="Weinberg Z."/>
            <person name="Ruzzo W.L."/>
            <person name="Wloga D."/>
            <person name="Gaertig J."/>
            <person name="Frankel J."/>
            <person name="Tsao C.-C."/>
            <person name="Gorovsky M.A."/>
            <person name="Keeling P.J."/>
            <person name="Waller R.F."/>
            <person name="Patron N.J."/>
            <person name="Cherry J.M."/>
            <person name="Stover N.A."/>
            <person name="Krieger C.J."/>
            <person name="del Toro C."/>
            <person name="Ryder H.F."/>
            <person name="Williamson S.C."/>
            <person name="Barbeau R.A."/>
            <person name="Hamilton E.P."/>
            <person name="Orias E."/>
        </authorList>
    </citation>
    <scope>NUCLEOTIDE SEQUENCE [LARGE SCALE GENOMIC DNA]</scope>
    <source>
        <strain evidence="4">SB210</strain>
    </source>
</reference>
<dbReference type="PANTHER" id="PTHR12381:SF56">
    <property type="entry name" value="B30.2_SPRY DOMAIN-CONTAINING PROTEIN-RELATED"/>
    <property type="match status" value="1"/>
</dbReference>
<dbReference type="RefSeq" id="XP_001013280.2">
    <property type="nucleotide sequence ID" value="XM_001013280.2"/>
</dbReference>
<dbReference type="GO" id="GO:0003723">
    <property type="term" value="F:RNA binding"/>
    <property type="evidence" value="ECO:0007669"/>
    <property type="project" value="TreeGrafter"/>
</dbReference>
<name>Q239D5_TETTS</name>
<feature type="compositionally biased region" description="Polar residues" evidence="1">
    <location>
        <begin position="639"/>
        <end position="655"/>
    </location>
</feature>
<proteinExistence type="predicted"/>
<dbReference type="SUPFAM" id="SSF52540">
    <property type="entry name" value="P-loop containing nucleoside triphosphate hydrolases"/>
    <property type="match status" value="1"/>
</dbReference>
<feature type="compositionally biased region" description="Low complexity" evidence="1">
    <location>
        <begin position="715"/>
        <end position="724"/>
    </location>
</feature>